<dbReference type="RefSeq" id="WP_193194685.1">
    <property type="nucleotide sequence ID" value="NZ_JACZFR010000065.1"/>
</dbReference>
<dbReference type="InterPro" id="IPR039420">
    <property type="entry name" value="WalR-like"/>
</dbReference>
<evidence type="ECO:0000313" key="7">
    <source>
        <dbReference type="Proteomes" id="UP001596425"/>
    </source>
</evidence>
<dbReference type="InterPro" id="IPR016032">
    <property type="entry name" value="Sig_transdc_resp-reg_C-effctor"/>
</dbReference>
<dbReference type="PANTHER" id="PTHR48111">
    <property type="entry name" value="REGULATOR OF RPOS"/>
    <property type="match status" value="1"/>
</dbReference>
<feature type="domain" description="Response regulatory" evidence="4">
    <location>
        <begin position="5"/>
        <end position="120"/>
    </location>
</feature>
<evidence type="ECO:0000256" key="2">
    <source>
        <dbReference type="PROSITE-ProRule" id="PRU00169"/>
    </source>
</evidence>
<keyword evidence="1 3" id="KW-0238">DNA-binding</keyword>
<dbReference type="InterPro" id="IPR001867">
    <property type="entry name" value="OmpR/PhoB-type_DNA-bd"/>
</dbReference>
<reference evidence="7" key="1">
    <citation type="journal article" date="2019" name="Int. J. Syst. Evol. Microbiol.">
        <title>The Global Catalogue of Microorganisms (GCM) 10K type strain sequencing project: providing services to taxonomists for standard genome sequencing and annotation.</title>
        <authorList>
            <consortium name="The Broad Institute Genomics Platform"/>
            <consortium name="The Broad Institute Genome Sequencing Center for Infectious Disease"/>
            <person name="Wu L."/>
            <person name="Ma J."/>
        </authorList>
    </citation>
    <scope>NUCLEOTIDE SEQUENCE [LARGE SCALE GENOMIC DNA]</scope>
    <source>
        <strain evidence="7">CGMCC 1.13718</strain>
    </source>
</reference>
<dbReference type="EMBL" id="JBHSVR010000001">
    <property type="protein sequence ID" value="MFC6632472.1"/>
    <property type="molecule type" value="Genomic_DNA"/>
</dbReference>
<dbReference type="InterPro" id="IPR001789">
    <property type="entry name" value="Sig_transdc_resp-reg_receiver"/>
</dbReference>
<dbReference type="SUPFAM" id="SSF52172">
    <property type="entry name" value="CheY-like"/>
    <property type="match status" value="1"/>
</dbReference>
<name>A0ABW1YI75_9GAMM</name>
<keyword evidence="2" id="KW-0597">Phosphoprotein</keyword>
<feature type="DNA-binding region" description="OmpR/PhoB-type" evidence="3">
    <location>
        <begin position="139"/>
        <end position="238"/>
    </location>
</feature>
<dbReference type="Gene3D" id="3.40.50.2300">
    <property type="match status" value="1"/>
</dbReference>
<evidence type="ECO:0000256" key="3">
    <source>
        <dbReference type="PROSITE-ProRule" id="PRU01091"/>
    </source>
</evidence>
<dbReference type="CDD" id="cd00383">
    <property type="entry name" value="trans_reg_C"/>
    <property type="match status" value="1"/>
</dbReference>
<dbReference type="Proteomes" id="UP001596425">
    <property type="component" value="Unassembled WGS sequence"/>
</dbReference>
<evidence type="ECO:0000313" key="6">
    <source>
        <dbReference type="EMBL" id="MFC6632472.1"/>
    </source>
</evidence>
<comment type="caution">
    <text evidence="6">The sequence shown here is derived from an EMBL/GenBank/DDBJ whole genome shotgun (WGS) entry which is preliminary data.</text>
</comment>
<feature type="modified residue" description="4-aspartylphosphate" evidence="2">
    <location>
        <position position="54"/>
    </location>
</feature>
<evidence type="ECO:0000259" key="4">
    <source>
        <dbReference type="PROSITE" id="PS50110"/>
    </source>
</evidence>
<sequence length="244" mass="27103">MSSNWILIVDDDRELAELLADFLQKNGLEAKIETDGARATSRILEEQPRLVILDVMLPGQDGLSICRQVLSGGAYKGPILMLSALEDDVDEVAGLEVGADDYLTKPVRSRVLLARVRALLRRHEAQPKGPVPTQAAGDAAQISVNGLQIDRVARRVALRDEEIELTTFEFELLWMLAERAGNVLTREEIAKHFTGLGYDSTPRTIDLRISHLRKKMGDDPRLPRIIITVRGKGYQLASEQCSSH</sequence>
<gene>
    <name evidence="6" type="ORF">ACFQBM_04225</name>
</gene>
<accession>A0ABW1YI75</accession>
<feature type="domain" description="OmpR/PhoB-type" evidence="5">
    <location>
        <begin position="139"/>
        <end position="238"/>
    </location>
</feature>
<organism evidence="6 7">
    <name type="scientific">Microbulbifer taiwanensis</name>
    <dbReference type="NCBI Taxonomy" id="986746"/>
    <lineage>
        <taxon>Bacteria</taxon>
        <taxon>Pseudomonadati</taxon>
        <taxon>Pseudomonadota</taxon>
        <taxon>Gammaproteobacteria</taxon>
        <taxon>Cellvibrionales</taxon>
        <taxon>Microbulbiferaceae</taxon>
        <taxon>Microbulbifer</taxon>
    </lineage>
</organism>
<evidence type="ECO:0000259" key="5">
    <source>
        <dbReference type="PROSITE" id="PS51755"/>
    </source>
</evidence>
<protein>
    <submittedName>
        <fullName evidence="6">Response regulator</fullName>
    </submittedName>
</protein>
<dbReference type="Pfam" id="PF00486">
    <property type="entry name" value="Trans_reg_C"/>
    <property type="match status" value="1"/>
</dbReference>
<keyword evidence="7" id="KW-1185">Reference proteome</keyword>
<dbReference type="PROSITE" id="PS51755">
    <property type="entry name" value="OMPR_PHOB"/>
    <property type="match status" value="1"/>
</dbReference>
<dbReference type="SMART" id="SM00448">
    <property type="entry name" value="REC"/>
    <property type="match status" value="1"/>
</dbReference>
<dbReference type="SUPFAM" id="SSF46894">
    <property type="entry name" value="C-terminal effector domain of the bipartite response regulators"/>
    <property type="match status" value="1"/>
</dbReference>
<dbReference type="PROSITE" id="PS50110">
    <property type="entry name" value="RESPONSE_REGULATORY"/>
    <property type="match status" value="1"/>
</dbReference>
<proteinExistence type="predicted"/>
<evidence type="ECO:0000256" key="1">
    <source>
        <dbReference type="ARBA" id="ARBA00023125"/>
    </source>
</evidence>
<dbReference type="InterPro" id="IPR011006">
    <property type="entry name" value="CheY-like_superfamily"/>
</dbReference>
<dbReference type="Gene3D" id="1.10.10.10">
    <property type="entry name" value="Winged helix-like DNA-binding domain superfamily/Winged helix DNA-binding domain"/>
    <property type="match status" value="1"/>
</dbReference>
<dbReference type="PANTHER" id="PTHR48111:SF47">
    <property type="entry name" value="TRANSCRIPTIONAL REGULATORY PROTEIN RSTA"/>
    <property type="match status" value="1"/>
</dbReference>
<dbReference type="Gene3D" id="6.10.250.690">
    <property type="match status" value="1"/>
</dbReference>
<dbReference type="SMART" id="SM00862">
    <property type="entry name" value="Trans_reg_C"/>
    <property type="match status" value="1"/>
</dbReference>
<dbReference type="InterPro" id="IPR036388">
    <property type="entry name" value="WH-like_DNA-bd_sf"/>
</dbReference>
<dbReference type="Pfam" id="PF00072">
    <property type="entry name" value="Response_reg"/>
    <property type="match status" value="1"/>
</dbReference>